<evidence type="ECO:0000256" key="1">
    <source>
        <dbReference type="SAM" id="MobiDB-lite"/>
    </source>
</evidence>
<feature type="region of interest" description="Disordered" evidence="1">
    <location>
        <begin position="25"/>
        <end position="52"/>
    </location>
</feature>
<comment type="caution">
    <text evidence="2">The sequence shown here is derived from an EMBL/GenBank/DDBJ whole genome shotgun (WGS) entry which is preliminary data.</text>
</comment>
<gene>
    <name evidence="2" type="ORF">Bpfe_015272</name>
</gene>
<accession>A0AAD8BIK0</accession>
<evidence type="ECO:0000313" key="3">
    <source>
        <dbReference type="Proteomes" id="UP001233172"/>
    </source>
</evidence>
<organism evidence="2 3">
    <name type="scientific">Biomphalaria pfeifferi</name>
    <name type="common">Bloodfluke planorb</name>
    <name type="synonym">Freshwater snail</name>
    <dbReference type="NCBI Taxonomy" id="112525"/>
    <lineage>
        <taxon>Eukaryota</taxon>
        <taxon>Metazoa</taxon>
        <taxon>Spiralia</taxon>
        <taxon>Lophotrochozoa</taxon>
        <taxon>Mollusca</taxon>
        <taxon>Gastropoda</taxon>
        <taxon>Heterobranchia</taxon>
        <taxon>Euthyneura</taxon>
        <taxon>Panpulmonata</taxon>
        <taxon>Hygrophila</taxon>
        <taxon>Lymnaeoidea</taxon>
        <taxon>Planorbidae</taxon>
        <taxon>Biomphalaria</taxon>
    </lineage>
</organism>
<sequence>MGDDKVENLYKQINHVDSEEAAILLDGELPSPPSQNSHHGLAPLTSPDPEDIPDVVSPGPIICTSAPVAGAASNNVTSTSLLGQSAFTRTKVSEPMYDRTNPVKFNRRYHRLHRLLPQCFSCDDGSNSNTVCGMNGVADGSDATEQTVALTYANLKDNMDSYDKSNYSANSSFQSHNCMLSRTHPRSLEMAKRSKVYTEYSRATDAGDEVLLQDVSPPQGNVCIPHAGTREDLRLVTHTSCCSSSESLAMSSDLISGKQEESSQCSLQLGDTTETIVSQDAAEAQPACCQVKKPALETIRPYHQMVHQPRSSNLTSKSKFLALSSKQNATFNDLHTHSSLQKPSVVHYRKSPAEIRNERTPSGGSSVDELCYYVLERPVHQIPSLDDLMCSQRTAR</sequence>
<dbReference type="Proteomes" id="UP001233172">
    <property type="component" value="Unassembled WGS sequence"/>
</dbReference>
<keyword evidence="3" id="KW-1185">Reference proteome</keyword>
<dbReference type="EMBL" id="JASAOG010000071">
    <property type="protein sequence ID" value="KAK0055258.1"/>
    <property type="molecule type" value="Genomic_DNA"/>
</dbReference>
<protein>
    <submittedName>
        <fullName evidence="2">Thrombospondin type-1 domain-containing protein 7A</fullName>
    </submittedName>
</protein>
<reference evidence="2" key="2">
    <citation type="submission" date="2023-04" db="EMBL/GenBank/DDBJ databases">
        <authorList>
            <person name="Bu L."/>
            <person name="Lu L."/>
            <person name="Laidemitt M.R."/>
            <person name="Zhang S.M."/>
            <person name="Mutuku M."/>
            <person name="Mkoji G."/>
            <person name="Steinauer M."/>
            <person name="Loker E.S."/>
        </authorList>
    </citation>
    <scope>NUCLEOTIDE SEQUENCE</scope>
    <source>
        <strain evidence="2">KasaAsao</strain>
        <tissue evidence="2">Whole Snail</tissue>
    </source>
</reference>
<proteinExistence type="predicted"/>
<name>A0AAD8BIK0_BIOPF</name>
<dbReference type="AlphaFoldDB" id="A0AAD8BIK0"/>
<evidence type="ECO:0000313" key="2">
    <source>
        <dbReference type="EMBL" id="KAK0055258.1"/>
    </source>
</evidence>
<reference evidence="2" key="1">
    <citation type="journal article" date="2023" name="PLoS Negl. Trop. Dis.">
        <title>A genome sequence for Biomphalaria pfeifferi, the major vector snail for the human-infecting parasite Schistosoma mansoni.</title>
        <authorList>
            <person name="Bu L."/>
            <person name="Lu L."/>
            <person name="Laidemitt M.R."/>
            <person name="Zhang S.M."/>
            <person name="Mutuku M."/>
            <person name="Mkoji G."/>
            <person name="Steinauer M."/>
            <person name="Loker E.S."/>
        </authorList>
    </citation>
    <scope>NUCLEOTIDE SEQUENCE</scope>
    <source>
        <strain evidence="2">KasaAsao</strain>
    </source>
</reference>